<evidence type="ECO:0000313" key="2">
    <source>
        <dbReference type="EMBL" id="MPC94958.1"/>
    </source>
</evidence>
<feature type="compositionally biased region" description="Basic and acidic residues" evidence="1">
    <location>
        <begin position="89"/>
        <end position="107"/>
    </location>
</feature>
<sequence length="107" mass="12292">MLPYVWECSGGVSGIFNIFQIFRYHGHWTVPLRSFLRAAVFCCRLPRLSGPLTVSQRILTRRWLLWLTSALIKVCRRRTTSGVQPTDPGRLEDGRKESRLPTEGSKC</sequence>
<evidence type="ECO:0000313" key="3">
    <source>
        <dbReference type="Proteomes" id="UP000324222"/>
    </source>
</evidence>
<name>A0A5B7JPE1_PORTR</name>
<dbReference type="AlphaFoldDB" id="A0A5B7JPE1"/>
<evidence type="ECO:0000256" key="1">
    <source>
        <dbReference type="SAM" id="MobiDB-lite"/>
    </source>
</evidence>
<accession>A0A5B7JPE1</accession>
<dbReference type="Proteomes" id="UP000324222">
    <property type="component" value="Unassembled WGS sequence"/>
</dbReference>
<comment type="caution">
    <text evidence="2">The sequence shown here is derived from an EMBL/GenBank/DDBJ whole genome shotgun (WGS) entry which is preliminary data.</text>
</comment>
<reference evidence="2 3" key="1">
    <citation type="submission" date="2019-05" db="EMBL/GenBank/DDBJ databases">
        <title>Another draft genome of Portunus trituberculatus and its Hox gene families provides insights of decapod evolution.</title>
        <authorList>
            <person name="Jeong J.-H."/>
            <person name="Song I."/>
            <person name="Kim S."/>
            <person name="Choi T."/>
            <person name="Kim D."/>
            <person name="Ryu S."/>
            <person name="Kim W."/>
        </authorList>
    </citation>
    <scope>NUCLEOTIDE SEQUENCE [LARGE SCALE GENOMIC DNA]</scope>
    <source>
        <tissue evidence="2">Muscle</tissue>
    </source>
</reference>
<feature type="region of interest" description="Disordered" evidence="1">
    <location>
        <begin position="77"/>
        <end position="107"/>
    </location>
</feature>
<organism evidence="2 3">
    <name type="scientific">Portunus trituberculatus</name>
    <name type="common">Swimming crab</name>
    <name type="synonym">Neptunus trituberculatus</name>
    <dbReference type="NCBI Taxonomy" id="210409"/>
    <lineage>
        <taxon>Eukaryota</taxon>
        <taxon>Metazoa</taxon>
        <taxon>Ecdysozoa</taxon>
        <taxon>Arthropoda</taxon>
        <taxon>Crustacea</taxon>
        <taxon>Multicrustacea</taxon>
        <taxon>Malacostraca</taxon>
        <taxon>Eumalacostraca</taxon>
        <taxon>Eucarida</taxon>
        <taxon>Decapoda</taxon>
        <taxon>Pleocyemata</taxon>
        <taxon>Brachyura</taxon>
        <taxon>Eubrachyura</taxon>
        <taxon>Portunoidea</taxon>
        <taxon>Portunidae</taxon>
        <taxon>Portuninae</taxon>
        <taxon>Portunus</taxon>
    </lineage>
</organism>
<protein>
    <submittedName>
        <fullName evidence="2">Uncharacterized protein</fullName>
    </submittedName>
</protein>
<proteinExistence type="predicted"/>
<gene>
    <name evidence="2" type="ORF">E2C01_090150</name>
</gene>
<dbReference type="EMBL" id="VSRR010100452">
    <property type="protein sequence ID" value="MPC94958.1"/>
    <property type="molecule type" value="Genomic_DNA"/>
</dbReference>
<keyword evidence="3" id="KW-1185">Reference proteome</keyword>